<evidence type="ECO:0000313" key="4">
    <source>
        <dbReference type="EMBL" id="NIR76360.1"/>
    </source>
</evidence>
<dbReference type="GO" id="GO:0015031">
    <property type="term" value="P:protein transport"/>
    <property type="evidence" value="ECO:0007669"/>
    <property type="project" value="UniProtKB-KW"/>
</dbReference>
<evidence type="ECO:0000256" key="2">
    <source>
        <dbReference type="ARBA" id="ARBA00022927"/>
    </source>
</evidence>
<dbReference type="PANTHER" id="PTHR34982">
    <property type="entry name" value="YOP PROTEINS TRANSLOCATION PROTEIN L"/>
    <property type="match status" value="1"/>
</dbReference>
<reference evidence="4 5" key="1">
    <citation type="submission" date="2020-01" db="EMBL/GenBank/DDBJ databases">
        <title>Genomes assembled from Gulf of Kutch pelagic sediment metagenomes.</title>
        <authorList>
            <person name="Chandrashekar M."/>
            <person name="Mahajan M.S."/>
            <person name="Dave K.J."/>
            <person name="Vatsa P."/>
            <person name="Nathani N.M."/>
        </authorList>
    </citation>
    <scope>NUCLEOTIDE SEQUENCE [LARGE SCALE GENOMIC DNA]</scope>
    <source>
        <strain evidence="4">KS3-K002</strain>
    </source>
</reference>
<dbReference type="Proteomes" id="UP000702544">
    <property type="component" value="Unassembled WGS sequence"/>
</dbReference>
<dbReference type="PANTHER" id="PTHR34982:SF1">
    <property type="entry name" value="FLAGELLAR ASSEMBLY PROTEIN FLIH"/>
    <property type="match status" value="1"/>
</dbReference>
<evidence type="ECO:0000256" key="3">
    <source>
        <dbReference type="SAM" id="MobiDB-lite"/>
    </source>
</evidence>
<organism evidence="4 5">
    <name type="scientific">Candidatus Kutchimonas denitrificans</name>
    <dbReference type="NCBI Taxonomy" id="3056748"/>
    <lineage>
        <taxon>Bacteria</taxon>
        <taxon>Pseudomonadati</taxon>
        <taxon>Gemmatimonadota</taxon>
        <taxon>Gemmatimonadia</taxon>
        <taxon>Candidatus Palauibacterales</taxon>
        <taxon>Candidatus Palauibacteraceae</taxon>
        <taxon>Candidatus Kutchimonas</taxon>
    </lineage>
</organism>
<dbReference type="InterPro" id="IPR051472">
    <property type="entry name" value="T3SS_Stator/FliH"/>
</dbReference>
<proteinExistence type="predicted"/>
<keyword evidence="1" id="KW-0813">Transport</keyword>
<protein>
    <recommendedName>
        <fullName evidence="6">Flagellar assembly protein FliH</fullName>
    </recommendedName>
</protein>
<evidence type="ECO:0000256" key="1">
    <source>
        <dbReference type="ARBA" id="ARBA00022448"/>
    </source>
</evidence>
<dbReference type="AlphaFoldDB" id="A0AAE4ZDH1"/>
<comment type="caution">
    <text evidence="4">The sequence shown here is derived from an EMBL/GenBank/DDBJ whole genome shotgun (WGS) entry which is preliminary data.</text>
</comment>
<gene>
    <name evidence="4" type="ORF">GWO12_14810</name>
</gene>
<dbReference type="GO" id="GO:0005829">
    <property type="term" value="C:cytosol"/>
    <property type="evidence" value="ECO:0007669"/>
    <property type="project" value="TreeGrafter"/>
</dbReference>
<keyword evidence="2" id="KW-0653">Protein transport</keyword>
<evidence type="ECO:0008006" key="6">
    <source>
        <dbReference type="Google" id="ProtNLM"/>
    </source>
</evidence>
<feature type="compositionally biased region" description="Basic and acidic residues" evidence="3">
    <location>
        <begin position="25"/>
        <end position="34"/>
    </location>
</feature>
<sequence length="243" mass="26268">MSVSRKFLFETSFEPDDMCGPGGDKPAKPKFDEEDLEKARAEGFAAGQKAGERAARQAVEQQAAQALNAISARLADVSQAQARASERQTREVARAALTVVRKLFPRLVERHGLGEIEAVVSDCLERLREEPRIVIRVADSLLDEVETRVSALAARAGFDGRIVFLSQEDLQPGDVRVEWADGGAERDSDQLWREIDQVIAHVLGPIELATQGAESAAQSSQASQPASEPVPSDRLAEGAVVNA</sequence>
<feature type="region of interest" description="Disordered" evidence="3">
    <location>
        <begin position="211"/>
        <end position="243"/>
    </location>
</feature>
<evidence type="ECO:0000313" key="5">
    <source>
        <dbReference type="Proteomes" id="UP000702544"/>
    </source>
</evidence>
<accession>A0AAE4ZDH1</accession>
<name>A0AAE4ZDH1_9BACT</name>
<dbReference type="EMBL" id="JAACAK010000123">
    <property type="protein sequence ID" value="NIR76360.1"/>
    <property type="molecule type" value="Genomic_DNA"/>
</dbReference>
<feature type="compositionally biased region" description="Low complexity" evidence="3">
    <location>
        <begin position="213"/>
        <end position="229"/>
    </location>
</feature>
<feature type="region of interest" description="Disordered" evidence="3">
    <location>
        <begin position="13"/>
        <end position="34"/>
    </location>
</feature>